<dbReference type="SUPFAM" id="SSF158622">
    <property type="entry name" value="YheA/YmcA-like"/>
    <property type="match status" value="1"/>
</dbReference>
<organism evidence="1 2">
    <name type="scientific">Streptococcus macacae NCTC 11558</name>
    <dbReference type="NCBI Taxonomy" id="764298"/>
    <lineage>
        <taxon>Bacteria</taxon>
        <taxon>Bacillati</taxon>
        <taxon>Bacillota</taxon>
        <taxon>Bacilli</taxon>
        <taxon>Lactobacillales</taxon>
        <taxon>Streptococcaceae</taxon>
        <taxon>Streptococcus</taxon>
    </lineage>
</organism>
<dbReference type="AlphaFoldDB" id="G5JYD1"/>
<proteinExistence type="predicted"/>
<dbReference type="InterPro" id="IPR052767">
    <property type="entry name" value="Bact_com_dev_regulator"/>
</dbReference>
<accession>G5JYD1</accession>
<reference evidence="1 2" key="1">
    <citation type="journal article" date="2014" name="Int. J. Syst. Evol. Microbiol.">
        <title>Phylogenomics and the dynamic genome evolution of the genus Streptococcus.</title>
        <authorList>
            <consortium name="The Broad Institute Genome Sequencing Platform"/>
            <person name="Richards V.P."/>
            <person name="Palmer S.R."/>
            <person name="Pavinski Bitar P.D."/>
            <person name="Qin X."/>
            <person name="Weinstock G.M."/>
            <person name="Highlander S.K."/>
            <person name="Town C.D."/>
            <person name="Burne R.A."/>
            <person name="Stanhope M.J."/>
        </authorList>
    </citation>
    <scope>NUCLEOTIDE SEQUENCE [LARGE SCALE GENOMIC DNA]</scope>
    <source>
        <strain evidence="1 2">NCTC 11558</strain>
    </source>
</reference>
<protein>
    <recommendedName>
        <fullName evidence="3">PF06133 family protein</fullName>
    </recommendedName>
</protein>
<dbReference type="Proteomes" id="UP000003573">
    <property type="component" value="Unassembled WGS sequence"/>
</dbReference>
<dbReference type="eggNOG" id="COG3679">
    <property type="taxonomic scope" value="Bacteria"/>
</dbReference>
<keyword evidence="2" id="KW-1185">Reference proteome</keyword>
<gene>
    <name evidence="1" type="ORF">STRMA_0192</name>
</gene>
<dbReference type="Pfam" id="PF06133">
    <property type="entry name" value="Com_YlbF"/>
    <property type="match status" value="1"/>
</dbReference>
<dbReference type="PANTHER" id="PTHR38448:SF2">
    <property type="entry name" value="REGULATORY PROTEIN YLBF"/>
    <property type="match status" value="1"/>
</dbReference>
<dbReference type="Gene3D" id="1.20.1500.10">
    <property type="entry name" value="YheA/YmcA-like"/>
    <property type="match status" value="1"/>
</dbReference>
<evidence type="ECO:0000313" key="1">
    <source>
        <dbReference type="EMBL" id="EHJ53289.1"/>
    </source>
</evidence>
<name>G5JYD1_9STRE</name>
<evidence type="ECO:0000313" key="2">
    <source>
        <dbReference type="Proteomes" id="UP000003573"/>
    </source>
</evidence>
<dbReference type="STRING" id="764298.STRMA_0192"/>
<dbReference type="EMBL" id="AEUW02000001">
    <property type="protein sequence ID" value="EHJ53289.1"/>
    <property type="molecule type" value="Genomic_DNA"/>
</dbReference>
<evidence type="ECO:0008006" key="3">
    <source>
        <dbReference type="Google" id="ProtNLM"/>
    </source>
</evidence>
<dbReference type="InterPro" id="IPR010368">
    <property type="entry name" value="Com_YlbF"/>
</dbReference>
<dbReference type="PANTHER" id="PTHR38448">
    <property type="entry name" value="REGULATORY PROTEIN YLBF-RELATED"/>
    <property type="match status" value="1"/>
</dbReference>
<dbReference type="InterPro" id="IPR023378">
    <property type="entry name" value="YheA/YmcA-like_dom_sf"/>
</dbReference>
<sequence length="160" mass="18822">MSRKKAVIFWYNNFMLHIDNHFLEIETAIEELAEAFLDLEVVSHYRQAQKAFLADDSLQKEIALFQKMNEEYTQQKAFIKFRPEVRQLRKELLAQKRQLDINDKVVRMRRAEVELQETLAELTQEIACSVSPDIFVDTGLPLAPHKPLHKKGRGNNIKER</sequence>
<comment type="caution">
    <text evidence="1">The sequence shown here is derived from an EMBL/GenBank/DDBJ whole genome shotgun (WGS) entry which is preliminary data.</text>
</comment>